<keyword evidence="6" id="KW-1185">Reference proteome</keyword>
<keyword evidence="1" id="KW-0677">Repeat</keyword>
<evidence type="ECO:0000313" key="6">
    <source>
        <dbReference type="Proteomes" id="UP001176961"/>
    </source>
</evidence>
<feature type="domain" description="K Homology" evidence="4">
    <location>
        <begin position="408"/>
        <end position="482"/>
    </location>
</feature>
<dbReference type="InterPro" id="IPR047275">
    <property type="entry name" value="KH-I_NOVA_rpt1"/>
</dbReference>
<evidence type="ECO:0000256" key="3">
    <source>
        <dbReference type="SAM" id="MobiDB-lite"/>
    </source>
</evidence>
<feature type="domain" description="K Homology" evidence="4">
    <location>
        <begin position="46"/>
        <end position="119"/>
    </location>
</feature>
<name>A0AA36DLG8_CYLNA</name>
<dbReference type="Pfam" id="PF00013">
    <property type="entry name" value="KH_1"/>
    <property type="match status" value="3"/>
</dbReference>
<proteinExistence type="predicted"/>
<dbReference type="GO" id="GO:0003723">
    <property type="term" value="F:RNA binding"/>
    <property type="evidence" value="ECO:0007669"/>
    <property type="project" value="UniProtKB-UniRule"/>
</dbReference>
<dbReference type="InterPro" id="IPR004088">
    <property type="entry name" value="KH_dom_type_1"/>
</dbReference>
<keyword evidence="2" id="KW-0694">RNA-binding</keyword>
<sequence>MDIKDHDNHNDEGNPLSVIHSAGTKRAQDSYDGPASKRAHVDGDDNNLAVKILIPSAAVGAIIGKGGEAMRNLKNDHQCRVQMSKSSETYPGTSERICLVKGRVQNVIGVIDVILQKIREKCEGSTASDAFDHKGVSRGNEVKIVMPNTSAGMVIGKSGANIKDIRETYGCQIQVFPKAGSTEAQNSLERIVTLAHEDHSQLIQATARVLEKVVADPHHTSEINKEDFGNKGGGTRGGNSSFSSTNAFSNGGATSTFSSGTNAFGSQTYGYAAAQQPSIKFNPMTGLGNQELLSFLDNLQSTLRSSGFNEASVAEVMQAMQVLAKYNIMGLGLGLGVAAMAQMRSAQETQAPPMPSNHGVAGFGDQSGYAGGDQPVNLLLVEVLRSGSGANANGDNFASSVIVERRISNESIELEVPDTVVGAVLGPKARTLLEIQLYSGCKVQVYKRDARPELPVGTRLISLAGDEKSMRLCRSMIERVVNDAQDRRTVNRS</sequence>
<evidence type="ECO:0000256" key="2">
    <source>
        <dbReference type="PROSITE-ProRule" id="PRU00117"/>
    </source>
</evidence>
<dbReference type="Gene3D" id="3.30.1370.10">
    <property type="entry name" value="K Homology domain, type 1"/>
    <property type="match status" value="3"/>
</dbReference>
<dbReference type="PROSITE" id="PS50084">
    <property type="entry name" value="KH_TYPE_1"/>
    <property type="match status" value="3"/>
</dbReference>
<feature type="domain" description="K Homology" evidence="4">
    <location>
        <begin position="138"/>
        <end position="214"/>
    </location>
</feature>
<dbReference type="InterPro" id="IPR004087">
    <property type="entry name" value="KH_dom"/>
</dbReference>
<dbReference type="EMBL" id="CATQJL010000001">
    <property type="protein sequence ID" value="CAJ0589310.1"/>
    <property type="molecule type" value="Genomic_DNA"/>
</dbReference>
<dbReference type="Proteomes" id="UP001176961">
    <property type="component" value="Unassembled WGS sequence"/>
</dbReference>
<dbReference type="PANTHER" id="PTHR10288">
    <property type="entry name" value="KH DOMAIN CONTAINING RNA BINDING PROTEIN"/>
    <property type="match status" value="1"/>
</dbReference>
<dbReference type="SUPFAM" id="SSF54791">
    <property type="entry name" value="Eukaryotic type KH-domain (KH-domain type I)"/>
    <property type="match status" value="3"/>
</dbReference>
<feature type="compositionally biased region" description="Basic and acidic residues" evidence="3">
    <location>
        <begin position="220"/>
        <end position="229"/>
    </location>
</feature>
<dbReference type="SMART" id="SM00322">
    <property type="entry name" value="KH"/>
    <property type="match status" value="3"/>
</dbReference>
<comment type="caution">
    <text evidence="5">The sequence shown here is derived from an EMBL/GenBank/DDBJ whole genome shotgun (WGS) entry which is preliminary data.</text>
</comment>
<feature type="region of interest" description="Disordered" evidence="3">
    <location>
        <begin position="220"/>
        <end position="243"/>
    </location>
</feature>
<gene>
    <name evidence="5" type="ORF">CYNAS_LOCUS1293</name>
</gene>
<evidence type="ECO:0000259" key="4">
    <source>
        <dbReference type="SMART" id="SM00322"/>
    </source>
</evidence>
<dbReference type="AlphaFoldDB" id="A0AA36DLG8"/>
<dbReference type="CDD" id="cd22435">
    <property type="entry name" value="KH-I_NOVA_rpt1"/>
    <property type="match status" value="1"/>
</dbReference>
<dbReference type="InterPro" id="IPR036612">
    <property type="entry name" value="KH_dom_type_1_sf"/>
</dbReference>
<protein>
    <recommendedName>
        <fullName evidence="4">K Homology domain-containing protein</fullName>
    </recommendedName>
</protein>
<reference evidence="5" key="1">
    <citation type="submission" date="2023-07" db="EMBL/GenBank/DDBJ databases">
        <authorList>
            <consortium name="CYATHOMIX"/>
        </authorList>
    </citation>
    <scope>NUCLEOTIDE SEQUENCE</scope>
    <source>
        <strain evidence="5">N/A</strain>
    </source>
</reference>
<evidence type="ECO:0000313" key="5">
    <source>
        <dbReference type="EMBL" id="CAJ0589310.1"/>
    </source>
</evidence>
<accession>A0AA36DLG8</accession>
<organism evidence="5 6">
    <name type="scientific">Cylicocyclus nassatus</name>
    <name type="common">Nematode worm</name>
    <dbReference type="NCBI Taxonomy" id="53992"/>
    <lineage>
        <taxon>Eukaryota</taxon>
        <taxon>Metazoa</taxon>
        <taxon>Ecdysozoa</taxon>
        <taxon>Nematoda</taxon>
        <taxon>Chromadorea</taxon>
        <taxon>Rhabditida</taxon>
        <taxon>Rhabditina</taxon>
        <taxon>Rhabditomorpha</taxon>
        <taxon>Strongyloidea</taxon>
        <taxon>Strongylidae</taxon>
        <taxon>Cylicocyclus</taxon>
    </lineage>
</organism>
<evidence type="ECO:0000256" key="1">
    <source>
        <dbReference type="ARBA" id="ARBA00022737"/>
    </source>
</evidence>